<protein>
    <recommendedName>
        <fullName evidence="3">WYL domain-containing protein</fullName>
    </recommendedName>
</protein>
<proteinExistence type="predicted"/>
<dbReference type="EMBL" id="BDQX01000291">
    <property type="protein sequence ID" value="GBG10133.1"/>
    <property type="molecule type" value="Genomic_DNA"/>
</dbReference>
<comment type="caution">
    <text evidence="1">The sequence shown here is derived from an EMBL/GenBank/DDBJ whole genome shotgun (WGS) entry which is preliminary data.</text>
</comment>
<gene>
    <name evidence="1" type="ORF">PAT3040_04851</name>
</gene>
<evidence type="ECO:0008006" key="3">
    <source>
        <dbReference type="Google" id="ProtNLM"/>
    </source>
</evidence>
<reference evidence="1 2" key="1">
    <citation type="submission" date="2017-08" db="EMBL/GenBank/DDBJ databases">
        <title>Substantial Increase in Enzyme Production by Combined Drug-Resistance Mutations in Paenibacillus agaridevorans.</title>
        <authorList>
            <person name="Tanaka Y."/>
            <person name="Funane K."/>
            <person name="Hosaka T."/>
            <person name="Shiwa Y."/>
            <person name="Fujita N."/>
            <person name="Miyazaki T."/>
            <person name="Yoshikawa H."/>
            <person name="Murakami K."/>
            <person name="Kasahara K."/>
            <person name="Inaoka T."/>
            <person name="Hiraga Y."/>
            <person name="Ochi K."/>
        </authorList>
    </citation>
    <scope>NUCLEOTIDE SEQUENCE [LARGE SCALE GENOMIC DNA]</scope>
    <source>
        <strain evidence="1 2">T-3040</strain>
    </source>
</reference>
<evidence type="ECO:0000313" key="1">
    <source>
        <dbReference type="EMBL" id="GBG10133.1"/>
    </source>
</evidence>
<accession>A0A2R5F1N1</accession>
<name>A0A2R5F1N1_9BACL</name>
<sequence length="67" mass="7785">MEEYVGKTVQLIYNDRNGNVSIRNIRVISIVKDVMKAYCYSAQSIRLFYLERIVDVEVIRNVGRDSA</sequence>
<evidence type="ECO:0000313" key="2">
    <source>
        <dbReference type="Proteomes" id="UP000245202"/>
    </source>
</evidence>
<dbReference type="AlphaFoldDB" id="A0A2R5F1N1"/>
<dbReference type="Proteomes" id="UP000245202">
    <property type="component" value="Unassembled WGS sequence"/>
</dbReference>
<keyword evidence="2" id="KW-1185">Reference proteome</keyword>
<organism evidence="1 2">
    <name type="scientific">Paenibacillus agaridevorans</name>
    <dbReference type="NCBI Taxonomy" id="171404"/>
    <lineage>
        <taxon>Bacteria</taxon>
        <taxon>Bacillati</taxon>
        <taxon>Bacillota</taxon>
        <taxon>Bacilli</taxon>
        <taxon>Bacillales</taxon>
        <taxon>Paenibacillaceae</taxon>
        <taxon>Paenibacillus</taxon>
    </lineage>
</organism>